<protein>
    <submittedName>
        <fullName evidence="3">Decarboxylase NovR</fullName>
        <ecNumber evidence="3">4.1.-.-</ecNumber>
    </submittedName>
</protein>
<dbReference type="Proteomes" id="UP000594001">
    <property type="component" value="Chromosome"/>
</dbReference>
<organism evidence="3 4">
    <name type="scientific">Candidatus Bodocaedibacter vickermanii</name>
    <dbReference type="NCBI Taxonomy" id="2741701"/>
    <lineage>
        <taxon>Bacteria</taxon>
        <taxon>Pseudomonadati</taxon>
        <taxon>Pseudomonadota</taxon>
        <taxon>Alphaproteobacteria</taxon>
        <taxon>Holosporales</taxon>
        <taxon>Candidatus Paracaedibacteraceae</taxon>
        <taxon>Candidatus Bodocaedibacter</taxon>
    </lineage>
</organism>
<dbReference type="EC" id="4.1.-.-" evidence="3"/>
<proteinExistence type="inferred from homology"/>
<feature type="domain" description="Class II aldolase/adducin N-terminal" evidence="2">
    <location>
        <begin position="8"/>
        <end position="188"/>
    </location>
</feature>
<comment type="similarity">
    <text evidence="1">Belongs to the aldolase class II family.</text>
</comment>
<reference evidence="3 4" key="1">
    <citation type="submission" date="2020-06" db="EMBL/GenBank/DDBJ databases">
        <title>The endosymbiont of the kinetoplastid Bodo saltans is a Paracaedibacter-like alpha-proteobacterium possessing a putative toxin-antitoxin system.</title>
        <authorList>
            <person name="Midha S."/>
            <person name="Rigden D.J."/>
            <person name="Siozios S."/>
            <person name="Hurst G.D.D."/>
            <person name="Jackson A.P."/>
        </authorList>
    </citation>
    <scope>NUCLEOTIDE SEQUENCE [LARGE SCALE GENOMIC DNA]</scope>
    <source>
        <strain evidence="3">Lake Konstanz</strain>
    </source>
</reference>
<keyword evidence="3" id="KW-0456">Lyase</keyword>
<dbReference type="PANTHER" id="PTHR10672:SF3">
    <property type="entry name" value="PROTEIN HU-LI TAI SHAO"/>
    <property type="match status" value="1"/>
</dbReference>
<gene>
    <name evidence="3" type="primary">novR</name>
    <name evidence="3" type="ORF">CPBP_00333</name>
</gene>
<dbReference type="EMBL" id="CP054719">
    <property type="protein sequence ID" value="QOL19571.1"/>
    <property type="molecule type" value="Genomic_DNA"/>
</dbReference>
<sequence>MDANQIRYNLAVAYQALAKLGLDDLTYTHLSARIPGDDAYYIYPFGLLFEEVTPDNLIKVSLDGQILEGFEFQYNKTGYVIHGSIYRNRSDINAIFHLHTPEIVAVSAMHGGLLPISQWALHFYNKVAYHEYNSLALSAAEHEANLVRDLDDKYVMLLKHHGSITAGRTIHEAFFYTHHLHKACETQCLALQSGAELNQISHEICEKSVRDLLSFETDLGLRDWLAIQRWVGIKQHVETV</sequence>
<evidence type="ECO:0000313" key="4">
    <source>
        <dbReference type="Proteomes" id="UP000594001"/>
    </source>
</evidence>
<dbReference type="InterPro" id="IPR051017">
    <property type="entry name" value="Aldolase-II_Adducin_sf"/>
</dbReference>
<evidence type="ECO:0000313" key="3">
    <source>
        <dbReference type="EMBL" id="QOL19571.1"/>
    </source>
</evidence>
<dbReference type="Gene3D" id="3.40.225.10">
    <property type="entry name" value="Class II aldolase/adducin N-terminal domain"/>
    <property type="match status" value="1"/>
</dbReference>
<dbReference type="Pfam" id="PF00596">
    <property type="entry name" value="Aldolase_II"/>
    <property type="match status" value="1"/>
</dbReference>
<dbReference type="SUPFAM" id="SSF53639">
    <property type="entry name" value="AraD/HMP-PK domain-like"/>
    <property type="match status" value="1"/>
</dbReference>
<dbReference type="AlphaFoldDB" id="A0A7L9RSQ8"/>
<dbReference type="InterPro" id="IPR001303">
    <property type="entry name" value="Aldolase_II/adducin_N"/>
</dbReference>
<dbReference type="SMART" id="SM01007">
    <property type="entry name" value="Aldolase_II"/>
    <property type="match status" value="1"/>
</dbReference>
<name>A0A7L9RSQ8_9PROT</name>
<dbReference type="KEGG" id="pbal:CPBP_00333"/>
<dbReference type="PANTHER" id="PTHR10672">
    <property type="entry name" value="ADDUCIN"/>
    <property type="match status" value="1"/>
</dbReference>
<evidence type="ECO:0000256" key="1">
    <source>
        <dbReference type="ARBA" id="ARBA00037961"/>
    </source>
</evidence>
<dbReference type="GO" id="GO:0016829">
    <property type="term" value="F:lyase activity"/>
    <property type="evidence" value="ECO:0007669"/>
    <property type="project" value="UniProtKB-KW"/>
</dbReference>
<dbReference type="NCBIfam" id="NF005451">
    <property type="entry name" value="PRK07044.1"/>
    <property type="match status" value="1"/>
</dbReference>
<keyword evidence="4" id="KW-1185">Reference proteome</keyword>
<dbReference type="GO" id="GO:0051015">
    <property type="term" value="F:actin filament binding"/>
    <property type="evidence" value="ECO:0007669"/>
    <property type="project" value="TreeGrafter"/>
</dbReference>
<dbReference type="NCBIfam" id="NF005186">
    <property type="entry name" value="PRK06661.1"/>
    <property type="match status" value="1"/>
</dbReference>
<dbReference type="InterPro" id="IPR036409">
    <property type="entry name" value="Aldolase_II/adducin_N_sf"/>
</dbReference>
<evidence type="ECO:0000259" key="2">
    <source>
        <dbReference type="SMART" id="SM01007"/>
    </source>
</evidence>
<dbReference type="GO" id="GO:0005856">
    <property type="term" value="C:cytoskeleton"/>
    <property type="evidence" value="ECO:0007669"/>
    <property type="project" value="TreeGrafter"/>
</dbReference>
<accession>A0A7L9RSQ8</accession>